<evidence type="ECO:0000313" key="3">
    <source>
        <dbReference type="EMBL" id="CAJ1968024.1"/>
    </source>
</evidence>
<accession>A0AAD2PXU0</accession>
<keyword evidence="2" id="KW-0812">Transmembrane</keyword>
<evidence type="ECO:0000256" key="1">
    <source>
        <dbReference type="SAM" id="MobiDB-lite"/>
    </source>
</evidence>
<feature type="region of interest" description="Disordered" evidence="1">
    <location>
        <begin position="156"/>
        <end position="179"/>
    </location>
</feature>
<dbReference type="AlphaFoldDB" id="A0AAD2PXU0"/>
<reference evidence="3" key="1">
    <citation type="submission" date="2023-08" db="EMBL/GenBank/DDBJ databases">
        <authorList>
            <person name="Audoor S."/>
            <person name="Bilcke G."/>
        </authorList>
    </citation>
    <scope>NUCLEOTIDE SEQUENCE</scope>
</reference>
<feature type="region of interest" description="Disordered" evidence="1">
    <location>
        <begin position="1"/>
        <end position="131"/>
    </location>
</feature>
<feature type="compositionally biased region" description="Polar residues" evidence="1">
    <location>
        <begin position="64"/>
        <end position="88"/>
    </location>
</feature>
<evidence type="ECO:0000256" key="2">
    <source>
        <dbReference type="SAM" id="Phobius"/>
    </source>
</evidence>
<gene>
    <name evidence="3" type="ORF">CYCCA115_LOCUS23049</name>
</gene>
<feature type="compositionally biased region" description="Basic and acidic residues" evidence="1">
    <location>
        <begin position="21"/>
        <end position="38"/>
    </location>
</feature>
<feature type="transmembrane region" description="Helical" evidence="2">
    <location>
        <begin position="236"/>
        <end position="257"/>
    </location>
</feature>
<feature type="compositionally biased region" description="Polar residues" evidence="1">
    <location>
        <begin position="117"/>
        <end position="131"/>
    </location>
</feature>
<name>A0AAD2PXU0_9STRA</name>
<organism evidence="3 4">
    <name type="scientific">Cylindrotheca closterium</name>
    <dbReference type="NCBI Taxonomy" id="2856"/>
    <lineage>
        <taxon>Eukaryota</taxon>
        <taxon>Sar</taxon>
        <taxon>Stramenopiles</taxon>
        <taxon>Ochrophyta</taxon>
        <taxon>Bacillariophyta</taxon>
        <taxon>Bacillariophyceae</taxon>
        <taxon>Bacillariophycidae</taxon>
        <taxon>Bacillariales</taxon>
        <taxon>Bacillariaceae</taxon>
        <taxon>Cylindrotheca</taxon>
    </lineage>
</organism>
<feature type="compositionally biased region" description="Low complexity" evidence="1">
    <location>
        <begin position="54"/>
        <end position="63"/>
    </location>
</feature>
<sequence length="258" mass="28593">MSQNAVQVPESAPQEESYDAEAPKPNHANDDSDSESKSDNANFIITLHKTNDINNNNNNNNNNEAKPTTATTMNQTKQNMPKSSLKSPTRNMTNTDTDTDTNTNTTNTKGSRRTTTAVSESQHSSQNNWSSPFRQLSKSLIGFFLTVLVIARIKKQKDNKNSNQNDEEAGGGPMPNVVKPKKSVRILDMSGNLTTPNTPSTTITNDDYNNSYKRRNFKDSRQLDANSECDMVYKPILVKVAVFLCLGILALVLYVVLK</sequence>
<keyword evidence="2" id="KW-0472">Membrane</keyword>
<keyword evidence="4" id="KW-1185">Reference proteome</keyword>
<feature type="compositionally biased region" description="Low complexity" evidence="1">
    <location>
        <begin position="89"/>
        <end position="116"/>
    </location>
</feature>
<dbReference type="Proteomes" id="UP001295423">
    <property type="component" value="Unassembled WGS sequence"/>
</dbReference>
<protein>
    <submittedName>
        <fullName evidence="3">Uncharacterized protein</fullName>
    </submittedName>
</protein>
<evidence type="ECO:0000313" key="4">
    <source>
        <dbReference type="Proteomes" id="UP001295423"/>
    </source>
</evidence>
<comment type="caution">
    <text evidence="3">The sequence shown here is derived from an EMBL/GenBank/DDBJ whole genome shotgun (WGS) entry which is preliminary data.</text>
</comment>
<keyword evidence="2" id="KW-1133">Transmembrane helix</keyword>
<dbReference type="EMBL" id="CAKOGP040002358">
    <property type="protein sequence ID" value="CAJ1968024.1"/>
    <property type="molecule type" value="Genomic_DNA"/>
</dbReference>
<proteinExistence type="predicted"/>